<dbReference type="GeneID" id="82885386"/>
<evidence type="ECO:0000313" key="3">
    <source>
        <dbReference type="Proteomes" id="UP000277858"/>
    </source>
</evidence>
<dbReference type="Pfam" id="PF10611">
    <property type="entry name" value="DUF2469"/>
    <property type="match status" value="1"/>
</dbReference>
<reference evidence="1" key="3">
    <citation type="journal article" date="2019" name="Microorganisms">
        <title>Red-Brown Pigmentation of Acidipropionibacterium jensenii Is Tied to Haemolytic Activity and cyl-Like Gene Cluster.</title>
        <authorList>
            <person name="Deptula P."/>
            <person name="Loivamaa I."/>
            <person name="Smolander O.P."/>
            <person name="Laine P."/>
            <person name="Roberts R.J."/>
            <person name="Piironen V."/>
            <person name="Paulin L."/>
            <person name="Savijoki K."/>
            <person name="Auvinen P."/>
            <person name="Varmanen P."/>
        </authorList>
    </citation>
    <scope>NUCLEOTIDE SEQUENCE</scope>
    <source>
        <strain evidence="1">JS280</strain>
    </source>
</reference>
<reference evidence="4" key="1">
    <citation type="submission" date="2017-12" db="EMBL/GenBank/DDBJ databases">
        <title>Whole genome sequencing of Acidipropionibacterium jensenii strains JS279 and JS280.</title>
        <authorList>
            <person name="Deptula P."/>
            <person name="Laine P."/>
            <person name="Smolander O.-P."/>
            <person name="Paulin L."/>
            <person name="Auvinen P."/>
            <person name="Varmanen P."/>
        </authorList>
    </citation>
    <scope>NUCLEOTIDE SEQUENCE [LARGE SCALE GENOMIC DNA]</scope>
    <source>
        <strain evidence="4">JS280</strain>
    </source>
</reference>
<evidence type="ECO:0000313" key="1">
    <source>
        <dbReference type="EMBL" id="AZZ39206.1"/>
    </source>
</evidence>
<evidence type="ECO:0000313" key="2">
    <source>
        <dbReference type="EMBL" id="VEI04449.1"/>
    </source>
</evidence>
<dbReference type="Proteomes" id="UP000277858">
    <property type="component" value="Chromosome"/>
</dbReference>
<proteinExistence type="predicted"/>
<sequence>MSADDLDEYESRVELELYREYKDVVGIFTYAVETERRFYLCNAVDLKVRTEGNDVYYEVSMADAWVWDMYRPSRFVKTAKILTFRDVSIEEIVHSELEVPEK</sequence>
<gene>
    <name evidence="1" type="ORF">C0Z10_04950</name>
    <name evidence="2" type="ORF">NCTC13652_02681</name>
</gene>
<dbReference type="RefSeq" id="WP_028702398.1">
    <property type="nucleotide sequence ID" value="NZ_CP025570.1"/>
</dbReference>
<keyword evidence="3" id="KW-1185">Reference proteome</keyword>
<reference evidence="2 3" key="2">
    <citation type="submission" date="2018-12" db="EMBL/GenBank/DDBJ databases">
        <authorList>
            <consortium name="Pathogen Informatics"/>
        </authorList>
    </citation>
    <scope>NUCLEOTIDE SEQUENCE [LARGE SCALE GENOMIC DNA]</scope>
    <source>
        <strain evidence="2 3">NCTC13652</strain>
    </source>
</reference>
<dbReference type="EMBL" id="CP025570">
    <property type="protein sequence ID" value="AZZ39206.1"/>
    <property type="molecule type" value="Genomic_DNA"/>
</dbReference>
<organism evidence="1 4">
    <name type="scientific">Acidipropionibacterium jensenii</name>
    <dbReference type="NCBI Taxonomy" id="1749"/>
    <lineage>
        <taxon>Bacteria</taxon>
        <taxon>Bacillati</taxon>
        <taxon>Actinomycetota</taxon>
        <taxon>Actinomycetes</taxon>
        <taxon>Propionibacteriales</taxon>
        <taxon>Propionibacteriaceae</taxon>
        <taxon>Acidipropionibacterium</taxon>
    </lineage>
</organism>
<dbReference type="STRING" id="1122997.GCA_000425285_00600"/>
<protein>
    <submittedName>
        <fullName evidence="1">DUF2469 domain-containing protein</fullName>
    </submittedName>
    <submittedName>
        <fullName evidence="2">Protein of uncharacterized function (DUF2469)</fullName>
    </submittedName>
</protein>
<dbReference type="AlphaFoldDB" id="A0A3Q9UJW6"/>
<evidence type="ECO:0000313" key="4">
    <source>
        <dbReference type="Proteomes" id="UP000285875"/>
    </source>
</evidence>
<name>A0A3Q9UJW6_9ACTN</name>
<dbReference type="InterPro" id="IPR019592">
    <property type="entry name" value="DUF2469"/>
</dbReference>
<accession>A0A3Q9UJW6</accession>
<dbReference type="Proteomes" id="UP000285875">
    <property type="component" value="Chromosome"/>
</dbReference>
<dbReference type="KEGG" id="aji:C0Z10_04950"/>
<dbReference type="OrthoDB" id="3213600at2"/>
<dbReference type="EMBL" id="LR134473">
    <property type="protein sequence ID" value="VEI04449.1"/>
    <property type="molecule type" value="Genomic_DNA"/>
</dbReference>